<comment type="similarity">
    <text evidence="2">Belongs to the class-I pyridoxal-phosphate-dependent aminotransferase family.</text>
</comment>
<comment type="cofactor">
    <cofactor evidence="1">
        <name>pyridoxal 5'-phosphate</name>
        <dbReference type="ChEBI" id="CHEBI:597326"/>
    </cofactor>
</comment>
<dbReference type="InterPro" id="IPR015422">
    <property type="entry name" value="PyrdxlP-dep_Trfase_small"/>
</dbReference>
<dbReference type="AlphaFoldDB" id="A0A285JH83"/>
<dbReference type="InterPro" id="IPR015421">
    <property type="entry name" value="PyrdxlP-dep_Trfase_major"/>
</dbReference>
<dbReference type="Proteomes" id="UP000219353">
    <property type="component" value="Unassembled WGS sequence"/>
</dbReference>
<evidence type="ECO:0000256" key="4">
    <source>
        <dbReference type="ARBA" id="ARBA00022679"/>
    </source>
</evidence>
<keyword evidence="3 7" id="KW-0032">Aminotransferase</keyword>
<organism evidence="7 8">
    <name type="scientific">Arsukibacterium tuosuense</name>
    <dbReference type="NCBI Taxonomy" id="1323745"/>
    <lineage>
        <taxon>Bacteria</taxon>
        <taxon>Pseudomonadati</taxon>
        <taxon>Pseudomonadota</taxon>
        <taxon>Gammaproteobacteria</taxon>
        <taxon>Chromatiales</taxon>
        <taxon>Chromatiaceae</taxon>
        <taxon>Arsukibacterium</taxon>
    </lineage>
</organism>
<dbReference type="Pfam" id="PF00155">
    <property type="entry name" value="Aminotran_1_2"/>
    <property type="match status" value="1"/>
</dbReference>
<evidence type="ECO:0000313" key="8">
    <source>
        <dbReference type="Proteomes" id="UP000219353"/>
    </source>
</evidence>
<dbReference type="InterPro" id="IPR051326">
    <property type="entry name" value="Kynurenine-oxoglutarate_AT"/>
</dbReference>
<evidence type="ECO:0000259" key="6">
    <source>
        <dbReference type="Pfam" id="PF00155"/>
    </source>
</evidence>
<evidence type="ECO:0000256" key="3">
    <source>
        <dbReference type="ARBA" id="ARBA00022576"/>
    </source>
</evidence>
<gene>
    <name evidence="7" type="ORF">SAMN06297280_3644</name>
</gene>
<evidence type="ECO:0000313" key="7">
    <source>
        <dbReference type="EMBL" id="SNY59642.1"/>
    </source>
</evidence>
<dbReference type="EMBL" id="OBEB01000009">
    <property type="protein sequence ID" value="SNY59642.1"/>
    <property type="molecule type" value="Genomic_DNA"/>
</dbReference>
<evidence type="ECO:0000256" key="5">
    <source>
        <dbReference type="ARBA" id="ARBA00022898"/>
    </source>
</evidence>
<name>A0A285JH83_9GAMM</name>
<keyword evidence="5" id="KW-0663">Pyridoxal phosphate</keyword>
<dbReference type="Gene3D" id="3.90.1150.10">
    <property type="entry name" value="Aspartate Aminotransferase, domain 1"/>
    <property type="match status" value="1"/>
</dbReference>
<proteinExistence type="inferred from homology"/>
<protein>
    <submittedName>
        <fullName evidence="7">2-keto-4-methylthiobutyrate aminotransferase apoenzyme</fullName>
    </submittedName>
</protein>
<evidence type="ECO:0000256" key="2">
    <source>
        <dbReference type="ARBA" id="ARBA00007441"/>
    </source>
</evidence>
<dbReference type="GO" id="GO:0005737">
    <property type="term" value="C:cytoplasm"/>
    <property type="evidence" value="ECO:0007669"/>
    <property type="project" value="TreeGrafter"/>
</dbReference>
<evidence type="ECO:0000256" key="1">
    <source>
        <dbReference type="ARBA" id="ARBA00001933"/>
    </source>
</evidence>
<dbReference type="Gene3D" id="3.40.640.10">
    <property type="entry name" value="Type I PLP-dependent aspartate aminotransferase-like (Major domain)"/>
    <property type="match status" value="1"/>
</dbReference>
<dbReference type="GO" id="GO:0030170">
    <property type="term" value="F:pyridoxal phosphate binding"/>
    <property type="evidence" value="ECO:0007669"/>
    <property type="project" value="InterPro"/>
</dbReference>
<feature type="domain" description="Aminotransferase class I/classII large" evidence="6">
    <location>
        <begin position="41"/>
        <end position="392"/>
    </location>
</feature>
<keyword evidence="8" id="KW-1185">Reference proteome</keyword>
<accession>A0A285JH83</accession>
<sequence length="395" mass="43744">MIAFTLVLATFSEHMALQSKLAKLGSSIFSQMSQLAAEQQAINLSQGFPDFAPDNYLLQRLAYHSQHGANQYAPMPGILPLRQQISELVKRCYRRSINPDNEITVTSGATEALFVAIQALVQPGDEVIVFDPAYDSYTPAVQLAGGSTVHLNLQVPDFSVNWQQVAAAITPRTKLIIVNSPHNPTATVFSDADWQALQQLVCQHGLYCLSDEVYEHMVFDGAAQLSAHCYPALAERSFIVSSFGKTFHVTGWKLGYCVAPALLSAEFRKIHQYVTFSSFTPAQYAITDMLAMHPEQVSGLAAFYRQKRDQFVSALGSSRLQLLPSAATYFQLADYSAVSELADVEFCRWLTIEHKVAAIPLSVFYRQPTDARLIRFCFAKTPATLNRAAEVLCQL</sequence>
<keyword evidence="4 7" id="KW-0808">Transferase</keyword>
<dbReference type="InterPro" id="IPR015424">
    <property type="entry name" value="PyrdxlP-dep_Trfase"/>
</dbReference>
<dbReference type="RefSeq" id="WP_281256399.1">
    <property type="nucleotide sequence ID" value="NZ_OBEB01000009.1"/>
</dbReference>
<reference evidence="8" key="1">
    <citation type="submission" date="2017-09" db="EMBL/GenBank/DDBJ databases">
        <authorList>
            <person name="Varghese N."/>
            <person name="Submissions S."/>
        </authorList>
    </citation>
    <scope>NUCLEOTIDE SEQUENCE [LARGE SCALE GENOMIC DNA]</scope>
    <source>
        <strain evidence="8">CGMCC 1.12461</strain>
    </source>
</reference>
<dbReference type="PANTHER" id="PTHR43807">
    <property type="entry name" value="FI04487P"/>
    <property type="match status" value="1"/>
</dbReference>
<dbReference type="SUPFAM" id="SSF53383">
    <property type="entry name" value="PLP-dependent transferases"/>
    <property type="match status" value="1"/>
</dbReference>
<dbReference type="FunFam" id="3.40.640.10:FF:000033">
    <property type="entry name" value="Aspartate aminotransferase"/>
    <property type="match status" value="1"/>
</dbReference>
<dbReference type="GO" id="GO:0016212">
    <property type="term" value="F:kynurenine-oxoglutarate transaminase activity"/>
    <property type="evidence" value="ECO:0007669"/>
    <property type="project" value="TreeGrafter"/>
</dbReference>
<dbReference type="PANTHER" id="PTHR43807:SF20">
    <property type="entry name" value="FI04487P"/>
    <property type="match status" value="1"/>
</dbReference>
<dbReference type="NCBIfam" id="NF006569">
    <property type="entry name" value="PRK09082.1"/>
    <property type="match status" value="1"/>
</dbReference>
<dbReference type="CDD" id="cd00609">
    <property type="entry name" value="AAT_like"/>
    <property type="match status" value="1"/>
</dbReference>
<dbReference type="InterPro" id="IPR004839">
    <property type="entry name" value="Aminotransferase_I/II_large"/>
</dbReference>